<evidence type="ECO:0000256" key="2">
    <source>
        <dbReference type="ARBA" id="ARBA00012485"/>
    </source>
</evidence>
<feature type="active site" description="Glycyl thioester intermediate" evidence="5">
    <location>
        <position position="155"/>
    </location>
</feature>
<sequence>MAHYRMCVQIREQTAAFIRGFKTIVRPDWLQMFSGPELQRLISGDSVALDLSDLRRHTRYYGGYHSNHRVVNWLWDVLEKEFNEEEKSRFLKFVTSCSKPPLLGFAHLEPPFSIRCVECNDDEDDGDTVGSVFRGFFSIGRRRDPVSRLPTSSTCFNLLKLSNYRKKTTLKEKLRYAINANAGFELS</sequence>
<dbReference type="InterPro" id="IPR000569">
    <property type="entry name" value="HECT_dom"/>
</dbReference>
<keyword evidence="4 5" id="KW-0833">Ubl conjugation pathway</keyword>
<gene>
    <name evidence="7" type="ORF">PLOB_00002418</name>
</gene>
<evidence type="ECO:0000256" key="1">
    <source>
        <dbReference type="ARBA" id="ARBA00000885"/>
    </source>
</evidence>
<organism evidence="7 8">
    <name type="scientific">Porites lobata</name>
    <dbReference type="NCBI Taxonomy" id="104759"/>
    <lineage>
        <taxon>Eukaryota</taxon>
        <taxon>Metazoa</taxon>
        <taxon>Cnidaria</taxon>
        <taxon>Anthozoa</taxon>
        <taxon>Hexacorallia</taxon>
        <taxon>Scleractinia</taxon>
        <taxon>Fungiina</taxon>
        <taxon>Poritidae</taxon>
        <taxon>Porites</taxon>
    </lineage>
</organism>
<evidence type="ECO:0000256" key="3">
    <source>
        <dbReference type="ARBA" id="ARBA00022679"/>
    </source>
</evidence>
<dbReference type="Pfam" id="PF00632">
    <property type="entry name" value="HECT"/>
    <property type="match status" value="1"/>
</dbReference>
<dbReference type="Gene3D" id="3.90.1750.10">
    <property type="entry name" value="Hect, E3 ligase catalytic domains"/>
    <property type="match status" value="1"/>
</dbReference>
<evidence type="ECO:0000256" key="5">
    <source>
        <dbReference type="PROSITE-ProRule" id="PRU00104"/>
    </source>
</evidence>
<comment type="caution">
    <text evidence="7">The sequence shown here is derived from an EMBL/GenBank/DDBJ whole genome shotgun (WGS) entry which is preliminary data.</text>
</comment>
<dbReference type="PANTHER" id="PTHR45700">
    <property type="entry name" value="UBIQUITIN-PROTEIN LIGASE E3C"/>
    <property type="match status" value="1"/>
</dbReference>
<evidence type="ECO:0000256" key="4">
    <source>
        <dbReference type="ARBA" id="ARBA00022786"/>
    </source>
</evidence>
<dbReference type="SUPFAM" id="SSF56204">
    <property type="entry name" value="Hect, E3 ligase catalytic domain"/>
    <property type="match status" value="1"/>
</dbReference>
<name>A0ABN8Q5T4_9CNID</name>
<proteinExistence type="predicted"/>
<dbReference type="InterPro" id="IPR035983">
    <property type="entry name" value="Hect_E3_ubiquitin_ligase"/>
</dbReference>
<dbReference type="EMBL" id="CALNXK010000109">
    <property type="protein sequence ID" value="CAH3157875.1"/>
    <property type="molecule type" value="Genomic_DNA"/>
</dbReference>
<keyword evidence="3" id="KW-0808">Transferase</keyword>
<evidence type="ECO:0000313" key="7">
    <source>
        <dbReference type="EMBL" id="CAH3157875.1"/>
    </source>
</evidence>
<dbReference type="Proteomes" id="UP001159405">
    <property type="component" value="Unassembled WGS sequence"/>
</dbReference>
<feature type="domain" description="HECT" evidence="6">
    <location>
        <begin position="1"/>
        <end position="187"/>
    </location>
</feature>
<keyword evidence="8" id="KW-1185">Reference proteome</keyword>
<dbReference type="EC" id="2.3.2.26" evidence="2"/>
<dbReference type="SMART" id="SM00119">
    <property type="entry name" value="HECTc"/>
    <property type="match status" value="1"/>
</dbReference>
<reference evidence="7 8" key="1">
    <citation type="submission" date="2022-05" db="EMBL/GenBank/DDBJ databases">
        <authorList>
            <consortium name="Genoscope - CEA"/>
            <person name="William W."/>
        </authorList>
    </citation>
    <scope>NUCLEOTIDE SEQUENCE [LARGE SCALE GENOMIC DNA]</scope>
</reference>
<evidence type="ECO:0000259" key="6">
    <source>
        <dbReference type="PROSITE" id="PS50237"/>
    </source>
</evidence>
<dbReference type="PANTHER" id="PTHR45700:SF3">
    <property type="entry name" value="UBIQUITIN-PROTEIN LIGASE E3B"/>
    <property type="match status" value="1"/>
</dbReference>
<protein>
    <recommendedName>
        <fullName evidence="2">HECT-type E3 ubiquitin transferase</fullName>
        <ecNumber evidence="2">2.3.2.26</ecNumber>
    </recommendedName>
</protein>
<dbReference type="InterPro" id="IPR044611">
    <property type="entry name" value="E3A/B/C-like"/>
</dbReference>
<comment type="catalytic activity">
    <reaction evidence="1">
        <text>S-ubiquitinyl-[E2 ubiquitin-conjugating enzyme]-L-cysteine + [acceptor protein]-L-lysine = [E2 ubiquitin-conjugating enzyme]-L-cysteine + N(6)-ubiquitinyl-[acceptor protein]-L-lysine.</text>
        <dbReference type="EC" id="2.3.2.26"/>
    </reaction>
</comment>
<evidence type="ECO:0000313" key="8">
    <source>
        <dbReference type="Proteomes" id="UP001159405"/>
    </source>
</evidence>
<accession>A0ABN8Q5T4</accession>
<dbReference type="Gene3D" id="3.30.2410.10">
    <property type="entry name" value="Hect, E3 ligase catalytic domain"/>
    <property type="match status" value="1"/>
</dbReference>
<dbReference type="PROSITE" id="PS50237">
    <property type="entry name" value="HECT"/>
    <property type="match status" value="1"/>
</dbReference>